<dbReference type="Proteomes" id="UP000198460">
    <property type="component" value="Unassembled WGS sequence"/>
</dbReference>
<gene>
    <name evidence="1" type="ORF">BSIN_4617</name>
</gene>
<sequence length="49" mass="5499">MSSLPFCYIPILSALPYEIFVGLQTFLRIDLSSMAVNFGYTSFCITTLL</sequence>
<protein>
    <submittedName>
        <fullName evidence="1">Uncharacterized protein</fullName>
    </submittedName>
</protein>
<reference evidence="1 2" key="1">
    <citation type="submission" date="2017-04" db="EMBL/GenBank/DDBJ databases">
        <authorList>
            <person name="Afonso C.L."/>
            <person name="Miller P.J."/>
            <person name="Scott M.A."/>
            <person name="Spackman E."/>
            <person name="Goraichik I."/>
            <person name="Dimitrov K.M."/>
            <person name="Suarez D.L."/>
            <person name="Swayne D.E."/>
        </authorList>
    </citation>
    <scope>NUCLEOTIDE SEQUENCE [LARGE SCALE GENOMIC DNA]</scope>
    <source>
        <strain evidence="1">LMG 28154</strain>
    </source>
</reference>
<name>A0A238H8Y5_9BURK</name>
<organism evidence="1 2">
    <name type="scientific">Burkholderia singularis</name>
    <dbReference type="NCBI Taxonomy" id="1503053"/>
    <lineage>
        <taxon>Bacteria</taxon>
        <taxon>Pseudomonadati</taxon>
        <taxon>Pseudomonadota</taxon>
        <taxon>Betaproteobacteria</taxon>
        <taxon>Burkholderiales</taxon>
        <taxon>Burkholderiaceae</taxon>
        <taxon>Burkholderia</taxon>
        <taxon>pseudomallei group</taxon>
    </lineage>
</organism>
<proteinExistence type="predicted"/>
<dbReference type="AlphaFoldDB" id="A0A238H8Y5"/>
<evidence type="ECO:0000313" key="1">
    <source>
        <dbReference type="EMBL" id="SMG01698.1"/>
    </source>
</evidence>
<accession>A0A238H8Y5</accession>
<dbReference type="EMBL" id="FXAN01000080">
    <property type="protein sequence ID" value="SMG01698.1"/>
    <property type="molecule type" value="Genomic_DNA"/>
</dbReference>
<evidence type="ECO:0000313" key="2">
    <source>
        <dbReference type="Proteomes" id="UP000198460"/>
    </source>
</evidence>